<dbReference type="InterPro" id="IPR018540">
    <property type="entry name" value="Spo0E-like"/>
</dbReference>
<comment type="caution">
    <text evidence="1">The sequence shown here is derived from an EMBL/GenBank/DDBJ whole genome shotgun (WGS) entry which is preliminary data.</text>
</comment>
<accession>A0A1E5L3M5</accession>
<dbReference type="InterPro" id="IPR037208">
    <property type="entry name" value="Spo0E-like_sf"/>
</dbReference>
<organism evidence="1 2">
    <name type="scientific">Desulfuribacillus stibiiarsenatis</name>
    <dbReference type="NCBI Taxonomy" id="1390249"/>
    <lineage>
        <taxon>Bacteria</taxon>
        <taxon>Bacillati</taxon>
        <taxon>Bacillota</taxon>
        <taxon>Desulfuribacillia</taxon>
        <taxon>Desulfuribacillales</taxon>
        <taxon>Desulfuribacillaceae</taxon>
        <taxon>Desulfuribacillus</taxon>
    </lineage>
</organism>
<dbReference type="GO" id="GO:0043937">
    <property type="term" value="P:regulation of sporulation"/>
    <property type="evidence" value="ECO:0007669"/>
    <property type="project" value="InterPro"/>
</dbReference>
<dbReference type="GO" id="GO:0046983">
    <property type="term" value="F:protein dimerization activity"/>
    <property type="evidence" value="ECO:0007669"/>
    <property type="project" value="InterPro"/>
</dbReference>
<dbReference type="SUPFAM" id="SSF140500">
    <property type="entry name" value="BAS1536-like"/>
    <property type="match status" value="1"/>
</dbReference>
<evidence type="ECO:0000313" key="1">
    <source>
        <dbReference type="EMBL" id="OEH84748.1"/>
    </source>
</evidence>
<evidence type="ECO:0000313" key="2">
    <source>
        <dbReference type="Proteomes" id="UP000095255"/>
    </source>
</evidence>
<dbReference type="EMBL" id="MJAT01000036">
    <property type="protein sequence ID" value="OEH84748.1"/>
    <property type="molecule type" value="Genomic_DNA"/>
</dbReference>
<keyword evidence="2" id="KW-1185">Reference proteome</keyword>
<protein>
    <submittedName>
        <fullName evidence="1">Uncharacterized protein</fullName>
    </submittedName>
</protein>
<gene>
    <name evidence="1" type="ORF">BHU72_07905</name>
</gene>
<dbReference type="RefSeq" id="WP_069702847.1">
    <property type="nucleotide sequence ID" value="NZ_MJAT01000036.1"/>
</dbReference>
<sequence>MRKKFKETMEANNKQRLLEEQFEVLRVELNQFVDSDGYFLDKDRMLELSQKIDKLHTEYMKLKLEKKETV</sequence>
<proteinExistence type="predicted"/>
<reference evidence="1 2" key="1">
    <citation type="submission" date="2016-09" db="EMBL/GenBank/DDBJ databases">
        <title>Desulfuribacillus arsenicus sp. nov., an obligately anaerobic, dissimilatory arsenic- and antimonate-reducing bacterium isolated from anoxic sediments.</title>
        <authorList>
            <person name="Abin C.A."/>
            <person name="Hollibaugh J.T."/>
        </authorList>
    </citation>
    <scope>NUCLEOTIDE SEQUENCE [LARGE SCALE GENOMIC DNA]</scope>
    <source>
        <strain evidence="1 2">MLFW-2</strain>
    </source>
</reference>
<dbReference type="InterPro" id="IPR036638">
    <property type="entry name" value="HLH_DNA-bd_sf"/>
</dbReference>
<dbReference type="Pfam" id="PF09388">
    <property type="entry name" value="SpoOE-like"/>
    <property type="match status" value="1"/>
</dbReference>
<dbReference type="AlphaFoldDB" id="A0A1E5L3M5"/>
<dbReference type="Proteomes" id="UP000095255">
    <property type="component" value="Unassembled WGS sequence"/>
</dbReference>
<name>A0A1E5L3M5_9FIRM</name>
<dbReference type="OrthoDB" id="9981269at2"/>
<dbReference type="Gene3D" id="4.10.280.10">
    <property type="entry name" value="Helix-loop-helix DNA-binding domain"/>
    <property type="match status" value="1"/>
</dbReference>